<evidence type="ECO:0000313" key="3">
    <source>
        <dbReference type="Proteomes" id="UP001470230"/>
    </source>
</evidence>
<accession>A0ABR2GQI5</accession>
<keyword evidence="1" id="KW-0732">Signal</keyword>
<dbReference type="InterPro" id="IPR050587">
    <property type="entry name" value="GNT1/Glycosyltrans_8"/>
</dbReference>
<dbReference type="InterPro" id="IPR002495">
    <property type="entry name" value="Glyco_trans_8"/>
</dbReference>
<gene>
    <name evidence="2" type="ORF">M9Y10_039954</name>
</gene>
<evidence type="ECO:0000256" key="1">
    <source>
        <dbReference type="SAM" id="SignalP"/>
    </source>
</evidence>
<name>A0ABR2GQI5_9EUKA</name>
<keyword evidence="3" id="KW-1185">Reference proteome</keyword>
<sequence>MIQNLCLNFSPFLIIICVLTLFIQSHRSSYNDAFYQKNQRTSNALKNDSINKVFKNQVFNPNSKYAFATLTTPAFCMGAIALGHTLTKYHGSKYDLICLVTPDINETWIKILSQWWRVVKVPNYKPFKGFRRSWAKVFLWDLTEYEKVVYFDTDMIVVGPLDELFTYNQLSCVPDTASPQICNSGVLVIQPKDGTTENMQKTAKKTKLLFGIGDQGFINSYFGRFTPLPSRYNVPRTQGSSFGWAYDNNITRVIHYVCKKPWKCGREGVGYCGCGYPSFNVLWWSVFDEACRNHECIESWAE</sequence>
<dbReference type="Gene3D" id="3.90.550.10">
    <property type="entry name" value="Spore Coat Polysaccharide Biosynthesis Protein SpsA, Chain A"/>
    <property type="match status" value="1"/>
</dbReference>
<dbReference type="InterPro" id="IPR029044">
    <property type="entry name" value="Nucleotide-diphossugar_trans"/>
</dbReference>
<dbReference type="CDD" id="cd02537">
    <property type="entry name" value="GT8_Glycogenin"/>
    <property type="match status" value="1"/>
</dbReference>
<dbReference type="Pfam" id="PF01501">
    <property type="entry name" value="Glyco_transf_8"/>
    <property type="match status" value="1"/>
</dbReference>
<dbReference type="SUPFAM" id="SSF53448">
    <property type="entry name" value="Nucleotide-diphospho-sugar transferases"/>
    <property type="match status" value="1"/>
</dbReference>
<protein>
    <submittedName>
        <fullName evidence="2">Uncharacterized protein</fullName>
    </submittedName>
</protein>
<feature type="chain" id="PRO_5047246941" evidence="1">
    <location>
        <begin position="29"/>
        <end position="302"/>
    </location>
</feature>
<dbReference type="Proteomes" id="UP001470230">
    <property type="component" value="Unassembled WGS sequence"/>
</dbReference>
<dbReference type="PANTHER" id="PTHR11183">
    <property type="entry name" value="GLYCOGENIN SUBFAMILY MEMBER"/>
    <property type="match status" value="1"/>
</dbReference>
<comment type="caution">
    <text evidence="2">The sequence shown here is derived from an EMBL/GenBank/DDBJ whole genome shotgun (WGS) entry which is preliminary data.</text>
</comment>
<proteinExistence type="predicted"/>
<feature type="signal peptide" evidence="1">
    <location>
        <begin position="1"/>
        <end position="28"/>
    </location>
</feature>
<organism evidence="2 3">
    <name type="scientific">Tritrichomonas musculus</name>
    <dbReference type="NCBI Taxonomy" id="1915356"/>
    <lineage>
        <taxon>Eukaryota</taxon>
        <taxon>Metamonada</taxon>
        <taxon>Parabasalia</taxon>
        <taxon>Tritrichomonadida</taxon>
        <taxon>Tritrichomonadidae</taxon>
        <taxon>Tritrichomonas</taxon>
    </lineage>
</organism>
<evidence type="ECO:0000313" key="2">
    <source>
        <dbReference type="EMBL" id="KAK8836141.1"/>
    </source>
</evidence>
<dbReference type="EMBL" id="JAPFFF010000068">
    <property type="protein sequence ID" value="KAK8836141.1"/>
    <property type="molecule type" value="Genomic_DNA"/>
</dbReference>
<reference evidence="2 3" key="1">
    <citation type="submission" date="2024-04" db="EMBL/GenBank/DDBJ databases">
        <title>Tritrichomonas musculus Genome.</title>
        <authorList>
            <person name="Alves-Ferreira E."/>
            <person name="Grigg M."/>
            <person name="Lorenzi H."/>
            <person name="Galac M."/>
        </authorList>
    </citation>
    <scope>NUCLEOTIDE SEQUENCE [LARGE SCALE GENOMIC DNA]</scope>
    <source>
        <strain evidence="2 3">EAF2021</strain>
    </source>
</reference>